<evidence type="ECO:0008006" key="4">
    <source>
        <dbReference type="Google" id="ProtNLM"/>
    </source>
</evidence>
<dbReference type="AlphaFoldDB" id="A0A2P6U3W5"/>
<proteinExistence type="predicted"/>
<name>A0A2P6U3W5_CHLSO</name>
<dbReference type="Proteomes" id="UP000239899">
    <property type="component" value="Unassembled WGS sequence"/>
</dbReference>
<evidence type="ECO:0000313" key="2">
    <source>
        <dbReference type="EMBL" id="PRW60996.1"/>
    </source>
</evidence>
<keyword evidence="3" id="KW-1185">Reference proteome</keyword>
<organism evidence="2 3">
    <name type="scientific">Chlorella sorokiniana</name>
    <name type="common">Freshwater green alga</name>
    <dbReference type="NCBI Taxonomy" id="3076"/>
    <lineage>
        <taxon>Eukaryota</taxon>
        <taxon>Viridiplantae</taxon>
        <taxon>Chlorophyta</taxon>
        <taxon>core chlorophytes</taxon>
        <taxon>Trebouxiophyceae</taxon>
        <taxon>Chlorellales</taxon>
        <taxon>Chlorellaceae</taxon>
        <taxon>Chlorella clade</taxon>
        <taxon>Chlorella</taxon>
    </lineage>
</organism>
<dbReference type="Pfam" id="PF03567">
    <property type="entry name" value="Sulfotransfer_2"/>
    <property type="match status" value="1"/>
</dbReference>
<dbReference type="OrthoDB" id="48731at2759"/>
<accession>A0A2P6U3W5</accession>
<comment type="caution">
    <text evidence="2">The sequence shown here is derived from an EMBL/GenBank/DDBJ whole genome shotgun (WGS) entry which is preliminary data.</text>
</comment>
<gene>
    <name evidence="2" type="ORF">C2E21_0371</name>
</gene>
<keyword evidence="1" id="KW-0812">Transmembrane</keyword>
<dbReference type="PROSITE" id="PS51257">
    <property type="entry name" value="PROKAR_LIPOPROTEIN"/>
    <property type="match status" value="1"/>
</dbReference>
<sequence>MGGVQRKPPGEPPAATPLRLAILVILPALAFLVACHGSQLYSVAALRLLQALSWAISGNVSRAEVQETGCLRRWDDPTPVPTTEEVAARPTYVPLSNISEAQVANIWRDYFVFTHVRDPFSRAVSQYRHALRSNLAEPAECEQLSQRLDWNRFCTSPVELPKFCARRPDCCLQNVTNDVWWKLIHLAPLKGCMTTPDGLIAADFVFRWDRMQEDLSELLQHLNARPGVPTLKLGKQVRPENVWQRCVMERSASGQRHKAVVHTKGPHTWLGFEPKERYCSTDEYYTGQHAHCKAGIAAYFADDLRLLSGSGRAN</sequence>
<evidence type="ECO:0000313" key="3">
    <source>
        <dbReference type="Proteomes" id="UP000239899"/>
    </source>
</evidence>
<dbReference type="EMBL" id="LHPG02000001">
    <property type="protein sequence ID" value="PRW60996.1"/>
    <property type="molecule type" value="Genomic_DNA"/>
</dbReference>
<keyword evidence="1" id="KW-0472">Membrane</keyword>
<dbReference type="GO" id="GO:0016020">
    <property type="term" value="C:membrane"/>
    <property type="evidence" value="ECO:0007669"/>
    <property type="project" value="InterPro"/>
</dbReference>
<feature type="transmembrane region" description="Helical" evidence="1">
    <location>
        <begin position="20"/>
        <end position="41"/>
    </location>
</feature>
<keyword evidence="1" id="KW-1133">Transmembrane helix</keyword>
<dbReference type="InterPro" id="IPR005331">
    <property type="entry name" value="Sulfotransferase"/>
</dbReference>
<dbReference type="STRING" id="3076.A0A2P6U3W5"/>
<protein>
    <recommendedName>
        <fullName evidence="4">Sulfotransferase family</fullName>
    </recommendedName>
</protein>
<reference evidence="2 3" key="1">
    <citation type="journal article" date="2018" name="Plant J.">
        <title>Genome sequences of Chlorella sorokiniana UTEX 1602 and Micractinium conductrix SAG 241.80: implications to maltose excretion by a green alga.</title>
        <authorList>
            <person name="Arriola M.B."/>
            <person name="Velmurugan N."/>
            <person name="Zhang Y."/>
            <person name="Plunkett M.H."/>
            <person name="Hondzo H."/>
            <person name="Barney B.M."/>
        </authorList>
    </citation>
    <scope>NUCLEOTIDE SEQUENCE [LARGE SCALE GENOMIC DNA]</scope>
    <source>
        <strain evidence="3">UTEX 1602</strain>
    </source>
</reference>
<dbReference type="GO" id="GO:0008146">
    <property type="term" value="F:sulfotransferase activity"/>
    <property type="evidence" value="ECO:0007669"/>
    <property type="project" value="InterPro"/>
</dbReference>
<evidence type="ECO:0000256" key="1">
    <source>
        <dbReference type="SAM" id="Phobius"/>
    </source>
</evidence>